<dbReference type="AlphaFoldDB" id="A0A1G7B4Y3"/>
<keyword evidence="4" id="KW-1185">Reference proteome</keyword>
<dbReference type="HAMAP" id="MF_00758">
    <property type="entry name" value="UPF0301"/>
    <property type="match status" value="1"/>
</dbReference>
<evidence type="ECO:0000313" key="3">
    <source>
        <dbReference type="EMBL" id="SDE21897.1"/>
    </source>
</evidence>
<accession>A0A1G7B4Y3</accession>
<protein>
    <recommendedName>
        <fullName evidence="2">UPF0301 protein SAMN04488071_2357</fullName>
    </recommendedName>
</protein>
<evidence type="ECO:0000256" key="1">
    <source>
        <dbReference type="ARBA" id="ARBA00009600"/>
    </source>
</evidence>
<dbReference type="SUPFAM" id="SSF143456">
    <property type="entry name" value="VC0467-like"/>
    <property type="match status" value="1"/>
</dbReference>
<dbReference type="EMBL" id="FNAK01000005">
    <property type="protein sequence ID" value="SDE21897.1"/>
    <property type="molecule type" value="Genomic_DNA"/>
</dbReference>
<dbReference type="Pfam" id="PF02622">
    <property type="entry name" value="DUF179"/>
    <property type="match status" value="1"/>
</dbReference>
<dbReference type="InterPro" id="IPR003774">
    <property type="entry name" value="AlgH-like"/>
</dbReference>
<name>A0A1G7B4Y3_9PROT</name>
<organism evidence="3 4">
    <name type="scientific">Kordiimonas lacus</name>
    <dbReference type="NCBI Taxonomy" id="637679"/>
    <lineage>
        <taxon>Bacteria</taxon>
        <taxon>Pseudomonadati</taxon>
        <taxon>Pseudomonadota</taxon>
        <taxon>Alphaproteobacteria</taxon>
        <taxon>Kordiimonadales</taxon>
        <taxon>Kordiimonadaceae</taxon>
        <taxon>Kordiimonas</taxon>
    </lineage>
</organism>
<dbReference type="GO" id="GO:0005829">
    <property type="term" value="C:cytosol"/>
    <property type="evidence" value="ECO:0007669"/>
    <property type="project" value="TreeGrafter"/>
</dbReference>
<evidence type="ECO:0000256" key="2">
    <source>
        <dbReference type="HAMAP-Rule" id="MF_00758"/>
    </source>
</evidence>
<sequence length="187" mass="20219">MTSSVYLDSKLLLAMPNMTDPRFDRSVVYVCSHDESGAMGLVINQPFPSLTFEDLLEQLDIETDGPVPPLPIHTGGPVEPGRGFVLHSADFVQESTLVVSETLALTATVDILTALARGRGPIHHLLALGYAGWGAGQLEHEIQANSWLTAEADDEIIFNTELEQKWPRAMAKLGINISMLSSDAGHA</sequence>
<dbReference type="STRING" id="637679.GCA_001550055_03523"/>
<gene>
    <name evidence="3" type="ORF">SAMN04488071_2357</name>
</gene>
<dbReference type="PANTHER" id="PTHR30327">
    <property type="entry name" value="UNCHARACTERIZED PROTEIN YQGE"/>
    <property type="match status" value="1"/>
</dbReference>
<dbReference type="NCBIfam" id="NF001266">
    <property type="entry name" value="PRK00228.1-1"/>
    <property type="match status" value="1"/>
</dbReference>
<dbReference type="RefSeq" id="WP_068307403.1">
    <property type="nucleotide sequence ID" value="NZ_FNAK01000005.1"/>
</dbReference>
<comment type="similarity">
    <text evidence="1 2">Belongs to the UPF0301 (AlgH) family.</text>
</comment>
<evidence type="ECO:0000313" key="4">
    <source>
        <dbReference type="Proteomes" id="UP000183685"/>
    </source>
</evidence>
<dbReference type="NCBIfam" id="NF001268">
    <property type="entry name" value="PRK00228.1-4"/>
    <property type="match status" value="1"/>
</dbReference>
<proteinExistence type="inferred from homology"/>
<dbReference type="Proteomes" id="UP000183685">
    <property type="component" value="Unassembled WGS sequence"/>
</dbReference>
<dbReference type="PANTHER" id="PTHR30327:SF1">
    <property type="entry name" value="UPF0301 PROTEIN YQGE"/>
    <property type="match status" value="1"/>
</dbReference>
<reference evidence="3 4" key="1">
    <citation type="submission" date="2016-10" db="EMBL/GenBank/DDBJ databases">
        <authorList>
            <person name="de Groot N.N."/>
        </authorList>
    </citation>
    <scope>NUCLEOTIDE SEQUENCE [LARGE SCALE GENOMIC DNA]</scope>
    <source>
        <strain evidence="3 4">CGMCC 1.9109</strain>
    </source>
</reference>
<dbReference type="Gene3D" id="3.40.1740.10">
    <property type="entry name" value="VC0467-like"/>
    <property type="match status" value="1"/>
</dbReference>
<dbReference type="OrthoDB" id="9807486at2"/>